<dbReference type="Gene3D" id="3.40.190.10">
    <property type="entry name" value="Periplasmic binding protein-like II"/>
    <property type="match status" value="2"/>
</dbReference>
<dbReference type="SUPFAM" id="SSF53850">
    <property type="entry name" value="Periplasmic binding protein-like II"/>
    <property type="match status" value="1"/>
</dbReference>
<dbReference type="EMBL" id="LLYB01000035">
    <property type="protein sequence ID" value="KRR27774.1"/>
    <property type="molecule type" value="Genomic_DNA"/>
</dbReference>
<evidence type="ECO:0000313" key="6">
    <source>
        <dbReference type="EMBL" id="KRR27774.1"/>
    </source>
</evidence>
<evidence type="ECO:0000313" key="7">
    <source>
        <dbReference type="Proteomes" id="UP000051660"/>
    </source>
</evidence>
<accession>A0A0R3N6I9</accession>
<dbReference type="CDD" id="cd13692">
    <property type="entry name" value="PBP2_BztA"/>
    <property type="match status" value="1"/>
</dbReference>
<dbReference type="Pfam" id="PF00497">
    <property type="entry name" value="SBP_bac_3"/>
    <property type="match status" value="1"/>
</dbReference>
<dbReference type="AlphaFoldDB" id="A0A0R3N6I9"/>
<feature type="signal peptide" evidence="4">
    <location>
        <begin position="1"/>
        <end position="18"/>
    </location>
</feature>
<name>A0A0R3N6I9_9BRAD</name>
<dbReference type="PANTHER" id="PTHR30085">
    <property type="entry name" value="AMINO ACID ABC TRANSPORTER PERMEASE"/>
    <property type="match status" value="1"/>
</dbReference>
<dbReference type="PANTHER" id="PTHR30085:SF7">
    <property type="entry name" value="AMINO-ACID ABC TRANSPORTER-BINDING PROTEIN YHDW-RELATED"/>
    <property type="match status" value="1"/>
</dbReference>
<protein>
    <recommendedName>
        <fullName evidence="5">Solute-binding protein family 3/N-terminal domain-containing protein</fullName>
    </recommendedName>
</protein>
<comment type="similarity">
    <text evidence="1">Belongs to the bacterial solute-binding protein 3 family.</text>
</comment>
<comment type="caution">
    <text evidence="6">The sequence shown here is derived from an EMBL/GenBank/DDBJ whole genome shotgun (WGS) entry which is preliminary data.</text>
</comment>
<feature type="chain" id="PRO_5006444979" description="Solute-binding protein family 3/N-terminal domain-containing protein" evidence="4">
    <location>
        <begin position="19"/>
        <end position="339"/>
    </location>
</feature>
<sequence>MSVLSCVLLATAGLPAHAQSALSRTTLDAIKQRGNVRCGVSDHLPGFSAKDANGARTGFSVDVCRSLAAAIFDDPSKVVYTPLTVETGFAPLVSGTIDVLARANTWTLAREAGLGIQFAYVNYYDGQGFMVRKSRGVVSARDLGGTRVCVQRQSTSALNLADYFRANALNYEEVALPSEVEVAAAYDEGRCDVVTSDISRLHSERLELKAPDEHVILPDVIAKEPLGPAVRNGDDQWLTVVKWAHFAMVDAEELGVSQKTLSAELNSERAKTKRLLGSYAALGEALGLSNDWVARIIHHVGNYGEVYERNLGRDSKLAIPRGLNRLWTEGGLQYAPPMR</sequence>
<feature type="domain" description="Solute-binding protein family 3/N-terminal" evidence="5">
    <location>
        <begin position="35"/>
        <end position="264"/>
    </location>
</feature>
<dbReference type="InterPro" id="IPR051455">
    <property type="entry name" value="Bact_solute-bind_prot3"/>
</dbReference>
<keyword evidence="2" id="KW-0813">Transport</keyword>
<reference evidence="6 7" key="1">
    <citation type="submission" date="2014-03" db="EMBL/GenBank/DDBJ databases">
        <title>Bradyrhizobium valentinum sp. nov., isolated from effective nodules of Lupinus mariae-josephae, a lupine endemic of basic-lime soils in Eastern Spain.</title>
        <authorList>
            <person name="Duran D."/>
            <person name="Rey L."/>
            <person name="Navarro A."/>
            <person name="Busquets A."/>
            <person name="Imperial J."/>
            <person name="Ruiz-Argueso T."/>
        </authorList>
    </citation>
    <scope>NUCLEOTIDE SEQUENCE [LARGE SCALE GENOMIC DNA]</scope>
    <source>
        <strain evidence="6 7">CCBAU 23086</strain>
    </source>
</reference>
<evidence type="ECO:0000256" key="3">
    <source>
        <dbReference type="ARBA" id="ARBA00022729"/>
    </source>
</evidence>
<dbReference type="Proteomes" id="UP000051660">
    <property type="component" value="Unassembled WGS sequence"/>
</dbReference>
<dbReference type="InterPro" id="IPR001638">
    <property type="entry name" value="Solute-binding_3/MltF_N"/>
</dbReference>
<evidence type="ECO:0000256" key="2">
    <source>
        <dbReference type="ARBA" id="ARBA00022448"/>
    </source>
</evidence>
<organism evidence="6 7">
    <name type="scientific">Bradyrhizobium lablabi</name>
    <dbReference type="NCBI Taxonomy" id="722472"/>
    <lineage>
        <taxon>Bacteria</taxon>
        <taxon>Pseudomonadati</taxon>
        <taxon>Pseudomonadota</taxon>
        <taxon>Alphaproteobacteria</taxon>
        <taxon>Hyphomicrobiales</taxon>
        <taxon>Nitrobacteraceae</taxon>
        <taxon>Bradyrhizobium</taxon>
    </lineage>
</organism>
<keyword evidence="3 4" id="KW-0732">Signal</keyword>
<evidence type="ECO:0000256" key="1">
    <source>
        <dbReference type="ARBA" id="ARBA00010333"/>
    </source>
</evidence>
<proteinExistence type="inferred from homology"/>
<evidence type="ECO:0000256" key="4">
    <source>
        <dbReference type="SAM" id="SignalP"/>
    </source>
</evidence>
<dbReference type="SMART" id="SM00062">
    <property type="entry name" value="PBPb"/>
    <property type="match status" value="1"/>
</dbReference>
<dbReference type="GO" id="GO:0006865">
    <property type="term" value="P:amino acid transport"/>
    <property type="evidence" value="ECO:0007669"/>
    <property type="project" value="TreeGrafter"/>
</dbReference>
<gene>
    <name evidence="6" type="ORF">CQ14_29465</name>
</gene>
<evidence type="ECO:0000259" key="5">
    <source>
        <dbReference type="SMART" id="SM00062"/>
    </source>
</evidence>